<keyword evidence="2" id="KW-1185">Reference proteome</keyword>
<dbReference type="AlphaFoldDB" id="A0A4U8UJI8"/>
<evidence type="ECO:0000313" key="1">
    <source>
        <dbReference type="EMBL" id="TMS32215.1"/>
    </source>
</evidence>
<organism evidence="1 2">
    <name type="scientific">Steinernema carpocapsae</name>
    <name type="common">Entomopathogenic nematode</name>
    <dbReference type="NCBI Taxonomy" id="34508"/>
    <lineage>
        <taxon>Eukaryota</taxon>
        <taxon>Metazoa</taxon>
        <taxon>Ecdysozoa</taxon>
        <taxon>Nematoda</taxon>
        <taxon>Chromadorea</taxon>
        <taxon>Rhabditida</taxon>
        <taxon>Tylenchina</taxon>
        <taxon>Panagrolaimomorpha</taxon>
        <taxon>Strongyloidoidea</taxon>
        <taxon>Steinernematidae</taxon>
        <taxon>Steinernema</taxon>
    </lineage>
</organism>
<dbReference type="Proteomes" id="UP000298663">
    <property type="component" value="Chromosome X"/>
</dbReference>
<sequence length="74" mass="8231">MKTTANYDKKHDSVDDKATNLPQIHIMSGNLYNSRTPIFGPMLTLARPKTTINEASEPKSLASLAHNRLIAKPR</sequence>
<protein>
    <submittedName>
        <fullName evidence="1">Uncharacterized protein</fullName>
    </submittedName>
</protein>
<reference evidence="1 2" key="2">
    <citation type="journal article" date="2019" name="G3 (Bethesda)">
        <title>Hybrid Assembly of the Genome of the Entomopathogenic Nematode Steinernema carpocapsae Identifies the X-Chromosome.</title>
        <authorList>
            <person name="Serra L."/>
            <person name="Macchietto M."/>
            <person name="Macias-Munoz A."/>
            <person name="McGill C.J."/>
            <person name="Rodriguez I.M."/>
            <person name="Rodriguez B."/>
            <person name="Murad R."/>
            <person name="Mortazavi A."/>
        </authorList>
    </citation>
    <scope>NUCLEOTIDE SEQUENCE [LARGE SCALE GENOMIC DNA]</scope>
    <source>
        <strain evidence="1 2">ALL</strain>
    </source>
</reference>
<dbReference type="EMBL" id="AZBU02000001">
    <property type="protein sequence ID" value="TMS32215.1"/>
    <property type="molecule type" value="Genomic_DNA"/>
</dbReference>
<name>A0A4U8UJI8_STECR</name>
<comment type="caution">
    <text evidence="1">The sequence shown here is derived from an EMBL/GenBank/DDBJ whole genome shotgun (WGS) entry which is preliminary data.</text>
</comment>
<reference evidence="1 2" key="1">
    <citation type="journal article" date="2015" name="Genome Biol.">
        <title>Comparative genomics of Steinernema reveals deeply conserved gene regulatory networks.</title>
        <authorList>
            <person name="Dillman A.R."/>
            <person name="Macchietto M."/>
            <person name="Porter C.F."/>
            <person name="Rogers A."/>
            <person name="Williams B."/>
            <person name="Antoshechkin I."/>
            <person name="Lee M.M."/>
            <person name="Goodwin Z."/>
            <person name="Lu X."/>
            <person name="Lewis E.E."/>
            <person name="Goodrich-Blair H."/>
            <person name="Stock S.P."/>
            <person name="Adams B.J."/>
            <person name="Sternberg P.W."/>
            <person name="Mortazavi A."/>
        </authorList>
    </citation>
    <scope>NUCLEOTIDE SEQUENCE [LARGE SCALE GENOMIC DNA]</scope>
    <source>
        <strain evidence="1 2">ALL</strain>
    </source>
</reference>
<gene>
    <name evidence="1" type="ORF">L596_000089</name>
</gene>
<evidence type="ECO:0000313" key="2">
    <source>
        <dbReference type="Proteomes" id="UP000298663"/>
    </source>
</evidence>
<accession>A0A4U8UJI8</accession>
<dbReference type="EMBL" id="CM016762">
    <property type="protein sequence ID" value="TMS32215.1"/>
    <property type="molecule type" value="Genomic_DNA"/>
</dbReference>
<proteinExistence type="predicted"/>